<proteinExistence type="predicted"/>
<dbReference type="CDD" id="cd00077">
    <property type="entry name" value="HDc"/>
    <property type="match status" value="1"/>
</dbReference>
<dbReference type="SUPFAM" id="SSF109604">
    <property type="entry name" value="HD-domain/PDEase-like"/>
    <property type="match status" value="1"/>
</dbReference>
<evidence type="ECO:0000256" key="6">
    <source>
        <dbReference type="ARBA" id="ARBA00049417"/>
    </source>
</evidence>
<dbReference type="SMART" id="SM00471">
    <property type="entry name" value="HDc"/>
    <property type="match status" value="1"/>
</dbReference>
<dbReference type="Gene3D" id="1.10.3210.10">
    <property type="entry name" value="Hypothetical protein af1432"/>
    <property type="match status" value="1"/>
</dbReference>
<gene>
    <name evidence="8" type="ORF">psyc5s11_07860</name>
</gene>
<dbReference type="Proteomes" id="UP000824633">
    <property type="component" value="Chromosome"/>
</dbReference>
<sequence length="196" mass="22664">MLSIEEIKVYIKENLIEERYAHSLGVAETAKRLAILNGISEEKAEIAGLAHDVAKNLSKARMKEMMEENNIMLSQVEEKNPNLWHSIIAPIEAKEKLGIEDEEILDAIRWHTTGKEDMSILTKIIYISDMIEPSRNFDSIEDIRKFTLEDLDKGVYYGLTHSIEFLLIKNLLIDENSMRARNYFLFDSKFKAQSKK</sequence>
<evidence type="ECO:0000256" key="4">
    <source>
        <dbReference type="ARBA" id="ARBA00022801"/>
    </source>
</evidence>
<keyword evidence="9" id="KW-1185">Reference proteome</keyword>
<dbReference type="Pfam" id="PF01966">
    <property type="entry name" value="HD"/>
    <property type="match status" value="1"/>
</dbReference>
<dbReference type="InterPro" id="IPR003607">
    <property type="entry name" value="HD/PDEase_dom"/>
</dbReference>
<name>A0ABM7T1H4_9CLOT</name>
<dbReference type="EMBL" id="AP024849">
    <property type="protein sequence ID" value="BCZ44719.1"/>
    <property type="molecule type" value="Genomic_DNA"/>
</dbReference>
<evidence type="ECO:0000256" key="1">
    <source>
        <dbReference type="ARBA" id="ARBA00012506"/>
    </source>
</evidence>
<evidence type="ECO:0000313" key="8">
    <source>
        <dbReference type="EMBL" id="BCZ44719.1"/>
    </source>
</evidence>
<evidence type="ECO:0000256" key="2">
    <source>
        <dbReference type="ARBA" id="ARBA00022723"/>
    </source>
</evidence>
<evidence type="ECO:0000259" key="7">
    <source>
        <dbReference type="PROSITE" id="PS51831"/>
    </source>
</evidence>
<dbReference type="NCBIfam" id="TIGR00488">
    <property type="entry name" value="bis(5'-nucleosyl)-tetraphosphatase (symmetrical) YqeK"/>
    <property type="match status" value="1"/>
</dbReference>
<comment type="catalytic activity">
    <reaction evidence="6">
        <text>P(1),P(4)-bis(5'-adenosyl) tetraphosphate + H2O = 2 ADP + 2 H(+)</text>
        <dbReference type="Rhea" id="RHEA:24252"/>
        <dbReference type="ChEBI" id="CHEBI:15377"/>
        <dbReference type="ChEBI" id="CHEBI:15378"/>
        <dbReference type="ChEBI" id="CHEBI:58141"/>
        <dbReference type="ChEBI" id="CHEBI:456216"/>
        <dbReference type="EC" id="3.6.1.41"/>
    </reaction>
</comment>
<dbReference type="EC" id="3.6.1.41" evidence="1"/>
<evidence type="ECO:0000313" key="9">
    <source>
        <dbReference type="Proteomes" id="UP000824633"/>
    </source>
</evidence>
<dbReference type="RefSeq" id="WP_224036377.1">
    <property type="nucleotide sequence ID" value="NZ_AP024849.1"/>
</dbReference>
<organism evidence="8 9">
    <name type="scientific">Clostridium gelidum</name>
    <dbReference type="NCBI Taxonomy" id="704125"/>
    <lineage>
        <taxon>Bacteria</taxon>
        <taxon>Bacillati</taxon>
        <taxon>Bacillota</taxon>
        <taxon>Clostridia</taxon>
        <taxon>Eubacteriales</taxon>
        <taxon>Clostridiaceae</taxon>
        <taxon>Clostridium</taxon>
    </lineage>
</organism>
<dbReference type="InterPro" id="IPR005249">
    <property type="entry name" value="YqeK"/>
</dbReference>
<keyword evidence="3" id="KW-0547">Nucleotide-binding</keyword>
<evidence type="ECO:0000256" key="3">
    <source>
        <dbReference type="ARBA" id="ARBA00022741"/>
    </source>
</evidence>
<dbReference type="PANTHER" id="PTHR35795:SF1">
    <property type="entry name" value="BIS(5'-NUCLEOSYL)-TETRAPHOSPHATASE, SYMMETRICAL"/>
    <property type="match status" value="1"/>
</dbReference>
<dbReference type="PROSITE" id="PS51831">
    <property type="entry name" value="HD"/>
    <property type="match status" value="1"/>
</dbReference>
<feature type="domain" description="HD" evidence="7">
    <location>
        <begin position="19"/>
        <end position="134"/>
    </location>
</feature>
<dbReference type="PANTHER" id="PTHR35795">
    <property type="entry name" value="SLR1885 PROTEIN"/>
    <property type="match status" value="1"/>
</dbReference>
<accession>A0ABM7T1H4</accession>
<protein>
    <recommendedName>
        <fullName evidence="1">bis(5'-nucleosyl)-tetraphosphatase (symmetrical)</fullName>
        <ecNumber evidence="1">3.6.1.41</ecNumber>
    </recommendedName>
</protein>
<keyword evidence="4" id="KW-0378">Hydrolase</keyword>
<evidence type="ECO:0000256" key="5">
    <source>
        <dbReference type="ARBA" id="ARBA00023004"/>
    </source>
</evidence>
<reference evidence="9" key="1">
    <citation type="submission" date="2021-07" db="EMBL/GenBank/DDBJ databases">
        <title>Complete genome sequencing of a Clostridium isolate.</title>
        <authorList>
            <person name="Ueki A."/>
            <person name="Tonouchi A."/>
        </authorList>
    </citation>
    <scope>NUCLEOTIDE SEQUENCE [LARGE SCALE GENOMIC DNA]</scope>
    <source>
        <strain evidence="9">C5S11</strain>
    </source>
</reference>
<keyword evidence="5" id="KW-0408">Iron</keyword>
<keyword evidence="2" id="KW-0479">Metal-binding</keyword>
<dbReference type="InterPro" id="IPR006674">
    <property type="entry name" value="HD_domain"/>
</dbReference>
<dbReference type="InterPro" id="IPR051094">
    <property type="entry name" value="Diverse_Catalytic_Enzymes"/>
</dbReference>